<evidence type="ECO:0000256" key="1">
    <source>
        <dbReference type="SAM" id="MobiDB-lite"/>
    </source>
</evidence>
<feature type="region of interest" description="Disordered" evidence="1">
    <location>
        <begin position="1"/>
        <end position="32"/>
    </location>
</feature>
<evidence type="ECO:0000313" key="3">
    <source>
        <dbReference type="WBParaSite" id="L893_g29973.t1"/>
    </source>
</evidence>
<accession>A0A1I7ZVB0</accession>
<feature type="compositionally biased region" description="Basic and acidic residues" evidence="1">
    <location>
        <begin position="20"/>
        <end position="32"/>
    </location>
</feature>
<proteinExistence type="predicted"/>
<dbReference type="AlphaFoldDB" id="A0A1I7ZVB0"/>
<name>A0A1I7ZVB0_9BILA</name>
<organism evidence="2 3">
    <name type="scientific">Steinernema glaseri</name>
    <dbReference type="NCBI Taxonomy" id="37863"/>
    <lineage>
        <taxon>Eukaryota</taxon>
        <taxon>Metazoa</taxon>
        <taxon>Ecdysozoa</taxon>
        <taxon>Nematoda</taxon>
        <taxon>Chromadorea</taxon>
        <taxon>Rhabditida</taxon>
        <taxon>Tylenchina</taxon>
        <taxon>Panagrolaimomorpha</taxon>
        <taxon>Strongyloidoidea</taxon>
        <taxon>Steinernematidae</taxon>
        <taxon>Steinernema</taxon>
    </lineage>
</organism>
<evidence type="ECO:0000313" key="2">
    <source>
        <dbReference type="Proteomes" id="UP000095287"/>
    </source>
</evidence>
<reference evidence="3" key="1">
    <citation type="submission" date="2016-11" db="UniProtKB">
        <authorList>
            <consortium name="WormBaseParasite"/>
        </authorList>
    </citation>
    <scope>IDENTIFICATION</scope>
</reference>
<dbReference type="Proteomes" id="UP000095287">
    <property type="component" value="Unplaced"/>
</dbReference>
<sequence length="100" mass="10929">MGTAAELGYGKKGALNEEGVTPRRRGETSLNDEKAGFRMEHGELFTILIHKASPSVLVLLPVLPLFHCVVRSVMVLWSRARGLGLCPALMDSVRLSRIIS</sequence>
<keyword evidence="2" id="KW-1185">Reference proteome</keyword>
<protein>
    <submittedName>
        <fullName evidence="3">Uncharacterized protein</fullName>
    </submittedName>
</protein>
<dbReference type="WBParaSite" id="L893_g29973.t1">
    <property type="protein sequence ID" value="L893_g29973.t1"/>
    <property type="gene ID" value="L893_g29973"/>
</dbReference>